<accession>A0A5R8NU34</accession>
<reference evidence="2 3" key="1">
    <citation type="submission" date="2019-05" db="EMBL/GenBank/DDBJ databases">
        <title>Genomes sequences of two Nocardia cyriacigeorgica environmental isolates, type strains Nocardia asteroides ATCC 19247 and Nocardia cyriacigeorgica DSM 44484.</title>
        <authorList>
            <person name="Vautrin F."/>
            <person name="Bergeron E."/>
            <person name="Dubost A."/>
            <person name="Abrouk D."/>
            <person name="Rodriguez Nava V."/>
            <person name="Pujic P."/>
        </authorList>
    </citation>
    <scope>NUCLEOTIDE SEQUENCE [LARGE SCALE GENOMIC DNA]</scope>
    <source>
        <strain evidence="2 3">EML 446</strain>
    </source>
</reference>
<sequence length="334" mass="37587">MRLDQEHALRLEIFDALSELVDARGGFVSRSDLAEFSIRGARLPLIDRNRGIRNPADFTATLSILSKPDSPYADAEVGDSLFSYDYRAGHIDKGDNVKLRKTAETELPFILLRWINVGKIIRYVPIFPVYTIDDDSVNRRILIALDESLRKVSNPRDLTPVERKYAQQVTNKRLHQPQFRSQVLIAYANRCAMCRLGRPRLLEAAHIVPDAHEHGAADISNGLSLCRIHHAAYDHNLIGVSPDMKIHVGPEIMSATNEGPILEHGLQDLHQVELQPPISEDYRPSRQGLELRFEEFKNAGGTLGQDTDIALPRSTADIKVTKTMITQKEFAADR</sequence>
<dbReference type="InterPro" id="IPR003615">
    <property type="entry name" value="HNH_nuc"/>
</dbReference>
<protein>
    <submittedName>
        <fullName evidence="2">Restriction endonuclease</fullName>
    </submittedName>
</protein>
<keyword evidence="2" id="KW-0255">Endonuclease</keyword>
<keyword evidence="2" id="KW-0378">Hydrolase</keyword>
<dbReference type="AlphaFoldDB" id="A0A5R8NU34"/>
<proteinExistence type="predicted"/>
<dbReference type="Proteomes" id="UP000306378">
    <property type="component" value="Unassembled WGS sequence"/>
</dbReference>
<feature type="domain" description="HNH nuclease" evidence="1">
    <location>
        <begin position="191"/>
        <end position="240"/>
    </location>
</feature>
<organism evidence="2 3">
    <name type="scientific">Nocardia cyriacigeorgica</name>
    <dbReference type="NCBI Taxonomy" id="135487"/>
    <lineage>
        <taxon>Bacteria</taxon>
        <taxon>Bacillati</taxon>
        <taxon>Actinomycetota</taxon>
        <taxon>Actinomycetes</taxon>
        <taxon>Mycobacteriales</taxon>
        <taxon>Nocardiaceae</taxon>
        <taxon>Nocardia</taxon>
    </lineage>
</organism>
<dbReference type="GO" id="GO:0004519">
    <property type="term" value="F:endonuclease activity"/>
    <property type="evidence" value="ECO:0007669"/>
    <property type="project" value="UniProtKB-KW"/>
</dbReference>
<comment type="caution">
    <text evidence="2">The sequence shown here is derived from an EMBL/GenBank/DDBJ whole genome shotgun (WGS) entry which is preliminary data.</text>
</comment>
<evidence type="ECO:0000259" key="1">
    <source>
        <dbReference type="Pfam" id="PF13391"/>
    </source>
</evidence>
<name>A0A5R8NU34_9NOCA</name>
<evidence type="ECO:0000313" key="3">
    <source>
        <dbReference type="Proteomes" id="UP000306378"/>
    </source>
</evidence>
<gene>
    <name evidence="2" type="ORF">FEK34_07460</name>
</gene>
<dbReference type="Pfam" id="PF13391">
    <property type="entry name" value="HNH_2"/>
    <property type="match status" value="1"/>
</dbReference>
<keyword evidence="2" id="KW-0540">Nuclease</keyword>
<dbReference type="RefSeq" id="WP_138447134.1">
    <property type="nucleotide sequence ID" value="NZ_VBUT01000003.1"/>
</dbReference>
<dbReference type="EMBL" id="VBUT01000003">
    <property type="protein sequence ID" value="TLF79231.1"/>
    <property type="molecule type" value="Genomic_DNA"/>
</dbReference>
<evidence type="ECO:0000313" key="2">
    <source>
        <dbReference type="EMBL" id="TLF79231.1"/>
    </source>
</evidence>